<dbReference type="Gene3D" id="2.170.130.10">
    <property type="entry name" value="TonB-dependent receptor, plug domain"/>
    <property type="match status" value="1"/>
</dbReference>
<keyword evidence="11 14" id="KW-0472">Membrane</keyword>
<name>A0AAU7XXA7_9PSED</name>
<keyword evidence="4 14" id="KW-1134">Transmembrane beta strand</keyword>
<evidence type="ECO:0000259" key="17">
    <source>
        <dbReference type="SMART" id="SM00965"/>
    </source>
</evidence>
<organism evidence="18">
    <name type="scientific">Pseudomonas solani</name>
    <dbReference type="NCBI Taxonomy" id="2731552"/>
    <lineage>
        <taxon>Bacteria</taxon>
        <taxon>Pseudomonadati</taxon>
        <taxon>Pseudomonadota</taxon>
        <taxon>Gammaproteobacteria</taxon>
        <taxon>Pseudomonadales</taxon>
        <taxon>Pseudomonadaceae</taxon>
        <taxon>Pseudomonas</taxon>
    </lineage>
</organism>
<dbReference type="InterPro" id="IPR039426">
    <property type="entry name" value="TonB-dep_rcpt-like"/>
</dbReference>
<dbReference type="Pfam" id="PF00593">
    <property type="entry name" value="TonB_dep_Rec_b-barrel"/>
    <property type="match status" value="1"/>
</dbReference>
<dbReference type="Pfam" id="PF07660">
    <property type="entry name" value="STN"/>
    <property type="match status" value="1"/>
</dbReference>
<evidence type="ECO:0000256" key="13">
    <source>
        <dbReference type="ARBA" id="ARBA00023237"/>
    </source>
</evidence>
<gene>
    <name evidence="18" type="ORF">ABS648_18870</name>
</gene>
<dbReference type="PANTHER" id="PTHR32552">
    <property type="entry name" value="FERRICHROME IRON RECEPTOR-RELATED"/>
    <property type="match status" value="1"/>
</dbReference>
<evidence type="ECO:0000256" key="4">
    <source>
        <dbReference type="ARBA" id="ARBA00022452"/>
    </source>
</evidence>
<evidence type="ECO:0000256" key="8">
    <source>
        <dbReference type="ARBA" id="ARBA00023004"/>
    </source>
</evidence>
<evidence type="ECO:0000256" key="15">
    <source>
        <dbReference type="PROSITE-ProRule" id="PRU10144"/>
    </source>
</evidence>
<dbReference type="InterPro" id="IPR011662">
    <property type="entry name" value="Secretin/TonB_short_N"/>
</dbReference>
<dbReference type="FunFam" id="2.170.130.10:FF:000010">
    <property type="entry name" value="Ferripyoverdine receptor"/>
    <property type="match status" value="1"/>
</dbReference>
<dbReference type="InterPro" id="IPR012910">
    <property type="entry name" value="Plug_dom"/>
</dbReference>
<dbReference type="Gene3D" id="2.40.170.20">
    <property type="entry name" value="TonB-dependent receptor, beta-barrel domain"/>
    <property type="match status" value="1"/>
</dbReference>
<dbReference type="NCBIfam" id="TIGR01783">
    <property type="entry name" value="TonB-siderophor"/>
    <property type="match status" value="1"/>
</dbReference>
<keyword evidence="3 14" id="KW-0813">Transport</keyword>
<keyword evidence="6 14" id="KW-0812">Transmembrane</keyword>
<evidence type="ECO:0000256" key="16">
    <source>
        <dbReference type="RuleBase" id="RU003357"/>
    </source>
</evidence>
<dbReference type="InterPro" id="IPR037066">
    <property type="entry name" value="Plug_dom_sf"/>
</dbReference>
<keyword evidence="10 16" id="KW-0798">TonB box</keyword>
<evidence type="ECO:0000256" key="9">
    <source>
        <dbReference type="ARBA" id="ARBA00023065"/>
    </source>
</evidence>
<dbReference type="EMBL" id="CP158373">
    <property type="protein sequence ID" value="XBY62019.1"/>
    <property type="molecule type" value="Genomic_DNA"/>
</dbReference>
<dbReference type="PROSITE" id="PS52016">
    <property type="entry name" value="TONB_DEPENDENT_REC_3"/>
    <property type="match status" value="1"/>
</dbReference>
<dbReference type="Gene3D" id="3.55.50.30">
    <property type="match status" value="1"/>
</dbReference>
<sequence>MQRPTALPSRLLPSGLARGISAALLGVALAASQPAIAWAEALGQHSQLHTFQVAAGPLSSALAEFASQAGITLPLEPDLVQGLKSPGFSGKASVPQALGQLLQGTGLQASDQGNGLYLLNRASSSSLELGATTVTGTGLGLTTEGSGSYTTGASAAATRLPLTLRETPQSVSVITRQQMDDQGLQSISDVLQQAPGITVNRESSEAYSFYSRGFQIENFQFDGIPSLSTDGGSLRDNYSIGNSLIYDRVEILKGATGLVNGAGYPSGVVNLVRKRPTAQFQGHVAAGAGSWDKYNGEVDLSGPLVEGGAIRGRMVAGSQTQKSYVDYLEGDQHVFYGVLEADLAEDTTLTLGYDVQKNQNNGSTTGALPAFYQDGSTISFDRSTNAADRWAYRNQDTQRAFAELSHEFANEWTFKAQASGRDYRSRELISGITSEAVQMDNSISHGFYPGGASRFNTTTEEQSLDLFAKGPFSLGGRVHEAVFGYSIASTQASSKRYDGDTEALIDDVFNWNNNATKPARFDWWSTFDFEARQRIAFAATVLKPTDRLSLILGARVVDYRWEIDRVNALRDVQDPSATVISGEVVPYAGLTFDLDDHHTAYASYTDVFKPQSYIFQANGSQIDPLTGESYEVGIKGSYLNDRVNASVALFELQQDNFAEATGATTPDGGTAYRAVQGVTTRGIELEVSGEVLERLQLQAGYTFQESHDADHERVASTQPQHLFKLATNYRLPGDWQRLTVGGNLHWQSRTYFEAGEWYTLSNPSKFQQKSYSLVGLVAGYDFSDQLKGSLNLNNLFDKHYYSGIGNYETVYYGAPRNLMATLKYSF</sequence>
<dbReference type="GO" id="GO:0015344">
    <property type="term" value="F:siderophore uptake transmembrane transporter activity"/>
    <property type="evidence" value="ECO:0007669"/>
    <property type="project" value="TreeGrafter"/>
</dbReference>
<dbReference type="AlphaFoldDB" id="A0AAU7XXA7"/>
<dbReference type="GO" id="GO:0009279">
    <property type="term" value="C:cell outer membrane"/>
    <property type="evidence" value="ECO:0007669"/>
    <property type="project" value="UniProtKB-SubCell"/>
</dbReference>
<dbReference type="InterPro" id="IPR036942">
    <property type="entry name" value="Beta-barrel_TonB_sf"/>
</dbReference>
<comment type="similarity">
    <text evidence="2 14 16">Belongs to the TonB-dependent receptor family.</text>
</comment>
<dbReference type="InterPro" id="IPR010917">
    <property type="entry name" value="TonB_rcpt_CS"/>
</dbReference>
<evidence type="ECO:0000313" key="18">
    <source>
        <dbReference type="EMBL" id="XBY62019.1"/>
    </source>
</evidence>
<evidence type="ECO:0000256" key="5">
    <source>
        <dbReference type="ARBA" id="ARBA00022496"/>
    </source>
</evidence>
<dbReference type="PANTHER" id="PTHR32552:SF74">
    <property type="entry name" value="HYDROXAMATE SIDEROPHORE RECEPTOR FHUE"/>
    <property type="match status" value="1"/>
</dbReference>
<dbReference type="SMART" id="SM00965">
    <property type="entry name" value="STN"/>
    <property type="match status" value="1"/>
</dbReference>
<keyword evidence="12 18" id="KW-0675">Receptor</keyword>
<evidence type="ECO:0000256" key="10">
    <source>
        <dbReference type="ARBA" id="ARBA00023077"/>
    </source>
</evidence>
<protein>
    <submittedName>
        <fullName evidence="18">TonB-dependent siderophore receptor</fullName>
    </submittedName>
</protein>
<evidence type="ECO:0000256" key="11">
    <source>
        <dbReference type="ARBA" id="ARBA00023136"/>
    </source>
</evidence>
<dbReference type="CDD" id="cd01347">
    <property type="entry name" value="ligand_gated_channel"/>
    <property type="match status" value="1"/>
</dbReference>
<evidence type="ECO:0000256" key="2">
    <source>
        <dbReference type="ARBA" id="ARBA00009810"/>
    </source>
</evidence>
<reference evidence="18" key="1">
    <citation type="submission" date="2023-08" db="EMBL/GenBank/DDBJ databases">
        <title>Increased levels of nutrients transform a symbiont into a lethal pathobiont.</title>
        <authorList>
            <person name="Lachnit T."/>
            <person name="Ulrich L."/>
            <person name="Willmer F.M."/>
            <person name="Hasenbein T."/>
            <person name="Steiner L.X."/>
            <person name="Wolters M."/>
            <person name="Herbst E.M."/>
            <person name="Deines P."/>
        </authorList>
    </citation>
    <scope>NUCLEOTIDE SEQUENCE</scope>
    <source>
        <strain evidence="18">T3</strain>
    </source>
</reference>
<dbReference type="RefSeq" id="WP_350446443.1">
    <property type="nucleotide sequence ID" value="NZ_CP158373.1"/>
</dbReference>
<evidence type="ECO:0000256" key="1">
    <source>
        <dbReference type="ARBA" id="ARBA00004571"/>
    </source>
</evidence>
<dbReference type="InterPro" id="IPR010105">
    <property type="entry name" value="TonB_sidphr_rcpt"/>
</dbReference>
<proteinExistence type="inferred from homology"/>
<dbReference type="PROSITE" id="PS01156">
    <property type="entry name" value="TONB_DEPENDENT_REC_2"/>
    <property type="match status" value="1"/>
</dbReference>
<evidence type="ECO:0000256" key="7">
    <source>
        <dbReference type="ARBA" id="ARBA00022729"/>
    </source>
</evidence>
<evidence type="ECO:0000256" key="3">
    <source>
        <dbReference type="ARBA" id="ARBA00022448"/>
    </source>
</evidence>
<comment type="subcellular location">
    <subcellularLocation>
        <location evidence="1 14">Cell outer membrane</location>
        <topology evidence="1 14">Multi-pass membrane protein</topology>
    </subcellularLocation>
</comment>
<keyword evidence="5" id="KW-0410">Iron transport</keyword>
<dbReference type="GO" id="GO:0015891">
    <property type="term" value="P:siderophore transport"/>
    <property type="evidence" value="ECO:0007669"/>
    <property type="project" value="InterPro"/>
</dbReference>
<dbReference type="InterPro" id="IPR000531">
    <property type="entry name" value="Beta-barrel_TonB"/>
</dbReference>
<evidence type="ECO:0000256" key="6">
    <source>
        <dbReference type="ARBA" id="ARBA00022692"/>
    </source>
</evidence>
<evidence type="ECO:0000256" key="12">
    <source>
        <dbReference type="ARBA" id="ARBA00023170"/>
    </source>
</evidence>
<keyword evidence="8" id="KW-0408">Iron</keyword>
<feature type="short sequence motif" description="TonB C-terminal box" evidence="15">
    <location>
        <begin position="809"/>
        <end position="826"/>
    </location>
</feature>
<feature type="domain" description="Secretin/TonB short N-terminal" evidence="17">
    <location>
        <begin position="71"/>
        <end position="122"/>
    </location>
</feature>
<keyword evidence="7" id="KW-0732">Signal</keyword>
<accession>A0AAU7XXA7</accession>
<dbReference type="GO" id="GO:0038023">
    <property type="term" value="F:signaling receptor activity"/>
    <property type="evidence" value="ECO:0007669"/>
    <property type="project" value="InterPro"/>
</dbReference>
<dbReference type="SUPFAM" id="SSF56935">
    <property type="entry name" value="Porins"/>
    <property type="match status" value="1"/>
</dbReference>
<dbReference type="Pfam" id="PF07715">
    <property type="entry name" value="Plug"/>
    <property type="match status" value="1"/>
</dbReference>
<keyword evidence="13 14" id="KW-0998">Cell outer membrane</keyword>
<keyword evidence="9" id="KW-0406">Ion transport</keyword>
<evidence type="ECO:0000256" key="14">
    <source>
        <dbReference type="PROSITE-ProRule" id="PRU01360"/>
    </source>
</evidence>